<feature type="domain" description="DUF4136" evidence="1">
    <location>
        <begin position="28"/>
        <end position="188"/>
    </location>
</feature>
<dbReference type="Pfam" id="PF13590">
    <property type="entry name" value="DUF4136"/>
    <property type="match status" value="1"/>
</dbReference>
<name>A0ABS0IEM1_9BACT</name>
<proteinExistence type="predicted"/>
<accession>A0ABS0IEM1</accession>
<organism evidence="2 3">
    <name type="scientific">Hymenobacter jeongseonensis</name>
    <dbReference type="NCBI Taxonomy" id="2791027"/>
    <lineage>
        <taxon>Bacteria</taxon>
        <taxon>Pseudomonadati</taxon>
        <taxon>Bacteroidota</taxon>
        <taxon>Cytophagia</taxon>
        <taxon>Cytophagales</taxon>
        <taxon>Hymenobacteraceae</taxon>
        <taxon>Hymenobacter</taxon>
    </lineage>
</organism>
<sequence>MAIPLRIVLTLSLAISLSSCVTTQEARVESDYSYSGNFRRYRTYDFMRTHGLLSDTSRLGLVLRDAIQTRLQQQGYRPTAKRPDLLVNYRVFEGAVNLRGYNQEELEQWVAQHEEVEETDAKSVSEPSSHPYQPIRRLLTDGTLMVTLVDARSQRAIWNGYASGVDVPDNARAEIVLRRSVRSIFDRYRILAKGYILTPEGVEAGGH</sequence>
<dbReference type="Gene3D" id="3.30.160.670">
    <property type="match status" value="1"/>
</dbReference>
<protein>
    <submittedName>
        <fullName evidence="2">DUF4136 domain-containing protein</fullName>
    </submittedName>
</protein>
<dbReference type="RefSeq" id="WP_196281182.1">
    <property type="nucleotide sequence ID" value="NZ_JADQDQ010000002.1"/>
</dbReference>
<dbReference type="PROSITE" id="PS51257">
    <property type="entry name" value="PROKAR_LIPOPROTEIN"/>
    <property type="match status" value="1"/>
</dbReference>
<reference evidence="2 3" key="1">
    <citation type="submission" date="2020-11" db="EMBL/GenBank/DDBJ databases">
        <authorList>
            <person name="Kim M.K."/>
        </authorList>
    </citation>
    <scope>NUCLEOTIDE SEQUENCE [LARGE SCALE GENOMIC DNA]</scope>
    <source>
        <strain evidence="2 3">BT683</strain>
    </source>
</reference>
<evidence type="ECO:0000313" key="2">
    <source>
        <dbReference type="EMBL" id="MBF9236801.1"/>
    </source>
</evidence>
<evidence type="ECO:0000259" key="1">
    <source>
        <dbReference type="Pfam" id="PF13590"/>
    </source>
</evidence>
<dbReference type="Proteomes" id="UP000597617">
    <property type="component" value="Unassembled WGS sequence"/>
</dbReference>
<dbReference type="EMBL" id="JADQDQ010000002">
    <property type="protein sequence ID" value="MBF9236801.1"/>
    <property type="molecule type" value="Genomic_DNA"/>
</dbReference>
<dbReference type="InterPro" id="IPR025411">
    <property type="entry name" value="DUF4136"/>
</dbReference>
<comment type="caution">
    <text evidence="2">The sequence shown here is derived from an EMBL/GenBank/DDBJ whole genome shotgun (WGS) entry which is preliminary data.</text>
</comment>
<gene>
    <name evidence="2" type="ORF">I2I05_05280</name>
</gene>
<keyword evidence="3" id="KW-1185">Reference proteome</keyword>
<evidence type="ECO:0000313" key="3">
    <source>
        <dbReference type="Proteomes" id="UP000597617"/>
    </source>
</evidence>